<dbReference type="InterPro" id="IPR001763">
    <property type="entry name" value="Rhodanese-like_dom"/>
</dbReference>
<dbReference type="CDD" id="cd01518">
    <property type="entry name" value="RHOD_YceA"/>
    <property type="match status" value="1"/>
</dbReference>
<dbReference type="InterPro" id="IPR040503">
    <property type="entry name" value="TRHO_N"/>
</dbReference>
<dbReference type="EMBL" id="JAUSQW010000001">
    <property type="protein sequence ID" value="MDP9801149.1"/>
    <property type="molecule type" value="Genomic_DNA"/>
</dbReference>
<dbReference type="EC" id="1.14.-.-" evidence="1"/>
<sequence length="300" mass="32657">MTDSKVLLFYKFAPLADPLAVKMWQKALGEKLGLRGRVLISKDGINGTLGGTVQACKAYVKELKSYPPFAGVDMKWSEGSGIGEDGFSRDFPRLSVKVRDEIVAFGAPGELKVGPDGVIGGGIHVKPDEVENLIHDNPDLVFFDGRNKVEWEIGRFEGAIVPDTTTTHDFIAELESGKFDDIKDTPILTYCTGGIRCEVLSALMKNRGFTQVYQLDGGIVRYGEKFGNSGRWQGSLTVFDNREVVDFEGEAAKLATCHTCGAAAGRLHNCDEPSCRTRVPVCEDCLSKPAYCDEHAALAV</sequence>
<dbReference type="HAMAP" id="MF_00469">
    <property type="entry name" value="TrhO"/>
    <property type="match status" value="1"/>
</dbReference>
<proteinExistence type="inferred from homology"/>
<comment type="function">
    <text evidence="1">Catalyzes oxygen-dependent 5-hydroxyuridine (ho5U) modification at position 34 in tRNAs.</text>
</comment>
<evidence type="ECO:0000313" key="4">
    <source>
        <dbReference type="Proteomes" id="UP001235966"/>
    </source>
</evidence>
<dbReference type="PROSITE" id="PS50206">
    <property type="entry name" value="RHODANESE_3"/>
    <property type="match status" value="1"/>
</dbReference>
<dbReference type="Pfam" id="PF00581">
    <property type="entry name" value="Rhodanese"/>
    <property type="match status" value="1"/>
</dbReference>
<organism evidence="3 4">
    <name type="scientific">Arcanobacterium wilhelmae</name>
    <dbReference type="NCBI Taxonomy" id="1803177"/>
    <lineage>
        <taxon>Bacteria</taxon>
        <taxon>Bacillati</taxon>
        <taxon>Actinomycetota</taxon>
        <taxon>Actinomycetes</taxon>
        <taxon>Actinomycetales</taxon>
        <taxon>Actinomycetaceae</taxon>
        <taxon>Arcanobacterium</taxon>
    </lineage>
</organism>
<dbReference type="InterPro" id="IPR020936">
    <property type="entry name" value="TrhO"/>
</dbReference>
<evidence type="ECO:0000256" key="1">
    <source>
        <dbReference type="HAMAP-Rule" id="MF_00469"/>
    </source>
</evidence>
<gene>
    <name evidence="1" type="primary">trhO</name>
    <name evidence="3" type="ORF">J2S49_001225</name>
</gene>
<dbReference type="SMART" id="SM00450">
    <property type="entry name" value="RHOD"/>
    <property type="match status" value="1"/>
</dbReference>
<dbReference type="InterPro" id="IPR036873">
    <property type="entry name" value="Rhodanese-like_dom_sf"/>
</dbReference>
<evidence type="ECO:0000259" key="2">
    <source>
        <dbReference type="PROSITE" id="PS50206"/>
    </source>
</evidence>
<comment type="caution">
    <text evidence="3">The sequence shown here is derived from an EMBL/GenBank/DDBJ whole genome shotgun (WGS) entry which is preliminary data.</text>
</comment>
<dbReference type="RefSeq" id="WP_278058906.1">
    <property type="nucleotide sequence ID" value="NZ_CP121247.1"/>
</dbReference>
<dbReference type="InterPro" id="IPR022111">
    <property type="entry name" value="Rhodanese_C"/>
</dbReference>
<dbReference type="Pfam" id="PF12368">
    <property type="entry name" value="Rhodanese_C"/>
    <property type="match status" value="1"/>
</dbReference>
<feature type="domain" description="Rhodanese" evidence="2">
    <location>
        <begin position="136"/>
        <end position="231"/>
    </location>
</feature>
<comment type="catalytic activity">
    <reaction evidence="1">
        <text>uridine(34) in tRNA + AH2 + O2 = 5-hydroxyuridine(34) in tRNA + A + H2O</text>
        <dbReference type="Rhea" id="RHEA:64224"/>
        <dbReference type="Rhea" id="RHEA-COMP:11727"/>
        <dbReference type="Rhea" id="RHEA-COMP:13381"/>
        <dbReference type="ChEBI" id="CHEBI:13193"/>
        <dbReference type="ChEBI" id="CHEBI:15377"/>
        <dbReference type="ChEBI" id="CHEBI:15379"/>
        <dbReference type="ChEBI" id="CHEBI:17499"/>
        <dbReference type="ChEBI" id="CHEBI:65315"/>
        <dbReference type="ChEBI" id="CHEBI:136877"/>
    </reaction>
</comment>
<comment type="similarity">
    <text evidence="1">Belongs to the TrhO family.</text>
</comment>
<keyword evidence="1" id="KW-0560">Oxidoreductase</keyword>
<dbReference type="Gene3D" id="3.40.250.10">
    <property type="entry name" value="Rhodanese-like domain"/>
    <property type="match status" value="1"/>
</dbReference>
<name>A0ABT9NBQ4_9ACTO</name>
<dbReference type="PANTHER" id="PTHR43268">
    <property type="entry name" value="THIOSULFATE SULFURTRANSFERASE/RHODANESE-LIKE DOMAIN-CONTAINING PROTEIN 2"/>
    <property type="match status" value="1"/>
</dbReference>
<dbReference type="Proteomes" id="UP001235966">
    <property type="component" value="Unassembled WGS sequence"/>
</dbReference>
<keyword evidence="4" id="KW-1185">Reference proteome</keyword>
<dbReference type="NCBIfam" id="NF001134">
    <property type="entry name" value="PRK00142.1-2"/>
    <property type="match status" value="1"/>
</dbReference>
<keyword evidence="1" id="KW-0819">tRNA processing</keyword>
<dbReference type="SUPFAM" id="SSF52821">
    <property type="entry name" value="Rhodanese/Cell cycle control phosphatase"/>
    <property type="match status" value="1"/>
</dbReference>
<evidence type="ECO:0000313" key="3">
    <source>
        <dbReference type="EMBL" id="MDP9801149.1"/>
    </source>
</evidence>
<dbReference type="Gene3D" id="3.30.70.100">
    <property type="match status" value="1"/>
</dbReference>
<accession>A0ABT9NBQ4</accession>
<reference evidence="3 4" key="1">
    <citation type="submission" date="2023-07" db="EMBL/GenBank/DDBJ databases">
        <title>Sequencing the genomes of 1000 actinobacteria strains.</title>
        <authorList>
            <person name="Klenk H.-P."/>
        </authorList>
    </citation>
    <scope>NUCLEOTIDE SEQUENCE [LARGE SCALE GENOMIC DNA]</scope>
    <source>
        <strain evidence="3 4">DSM 102162</strain>
    </source>
</reference>
<dbReference type="PANTHER" id="PTHR43268:SF3">
    <property type="entry name" value="RHODANESE-LIKE DOMAIN-CONTAINING PROTEIN 7-RELATED"/>
    <property type="match status" value="1"/>
</dbReference>
<protein>
    <recommendedName>
        <fullName evidence="1">tRNA uridine(34) hydroxylase</fullName>
        <ecNumber evidence="1">1.14.-.-</ecNumber>
    </recommendedName>
    <alternativeName>
        <fullName evidence="1">tRNA hydroxylation protein O</fullName>
    </alternativeName>
</protein>
<dbReference type="Pfam" id="PF17773">
    <property type="entry name" value="UPF0176_N"/>
    <property type="match status" value="1"/>
</dbReference>